<dbReference type="Proteomes" id="UP001579974">
    <property type="component" value="Unassembled WGS sequence"/>
</dbReference>
<protein>
    <submittedName>
        <fullName evidence="1">Uncharacterized protein</fullName>
    </submittedName>
</protein>
<dbReference type="EMBL" id="JBDXSU010000001">
    <property type="protein sequence ID" value="MFB5189051.1"/>
    <property type="molecule type" value="Genomic_DNA"/>
</dbReference>
<organism evidence="1 2">
    <name type="scientific">Alicyclobacillus fastidiosus</name>
    <dbReference type="NCBI Taxonomy" id="392011"/>
    <lineage>
        <taxon>Bacteria</taxon>
        <taxon>Bacillati</taxon>
        <taxon>Bacillota</taxon>
        <taxon>Bacilli</taxon>
        <taxon>Bacillales</taxon>
        <taxon>Alicyclobacillaceae</taxon>
        <taxon>Alicyclobacillus</taxon>
    </lineage>
</organism>
<gene>
    <name evidence="1" type="ORF">KKP3000_001491</name>
</gene>
<evidence type="ECO:0000313" key="2">
    <source>
        <dbReference type="Proteomes" id="UP001579974"/>
    </source>
</evidence>
<accession>A0ABV5A9U5</accession>
<keyword evidence="2" id="KW-1185">Reference proteome</keyword>
<sequence>MSIALDVAEDEYRIQALERQHLKIVVNNRYIACEDMNLIWDMKEVQRFEEAWRAGYAIDMIADAMGRDVDEVAILAMDRVRKRKIGKRTGGVWGSQKPDEADKISHKLNPDQKDAIVRVLELDVPVALLGEALGLSYQALGHIRRQAKQAVRDKASEAVDAM</sequence>
<reference evidence="1 2" key="1">
    <citation type="journal article" date="2024" name="Int. J. Mol. Sci.">
        <title>Exploration of Alicyclobacillus spp. Genome in Search of Antibiotic Resistance.</title>
        <authorList>
            <person name="Bucka-Kolendo J."/>
            <person name="Kiousi D.E."/>
            <person name="Dekowska A."/>
            <person name="Mikolajczuk-Szczyrba A."/>
            <person name="Karadedos D.M."/>
            <person name="Michael P."/>
            <person name="Galanis A."/>
            <person name="Sokolowska B."/>
        </authorList>
    </citation>
    <scope>NUCLEOTIDE SEQUENCE [LARGE SCALE GENOMIC DNA]</scope>
    <source>
        <strain evidence="1 2">KKP 3000</strain>
    </source>
</reference>
<name>A0ABV5A9U5_9BACL</name>
<dbReference type="RefSeq" id="WP_275475871.1">
    <property type="nucleotide sequence ID" value="NZ_CP162940.1"/>
</dbReference>
<proteinExistence type="predicted"/>
<evidence type="ECO:0000313" key="1">
    <source>
        <dbReference type="EMBL" id="MFB5189051.1"/>
    </source>
</evidence>
<comment type="caution">
    <text evidence="1">The sequence shown here is derived from an EMBL/GenBank/DDBJ whole genome shotgun (WGS) entry which is preliminary data.</text>
</comment>